<evidence type="ECO:0000313" key="11">
    <source>
        <dbReference type="EMBL" id="SIR89493.1"/>
    </source>
</evidence>
<dbReference type="AlphaFoldDB" id="A0A1N7EN33"/>
<evidence type="ECO:0000256" key="7">
    <source>
        <dbReference type="ARBA" id="ARBA00034078"/>
    </source>
</evidence>
<keyword evidence="5" id="KW-0408">Iron</keyword>
<evidence type="ECO:0000256" key="1">
    <source>
        <dbReference type="ARBA" id="ARBA00022448"/>
    </source>
</evidence>
<evidence type="ECO:0000256" key="4">
    <source>
        <dbReference type="ARBA" id="ARBA00022982"/>
    </source>
</evidence>
<evidence type="ECO:0000256" key="5">
    <source>
        <dbReference type="ARBA" id="ARBA00023004"/>
    </source>
</evidence>
<name>A0A1N7EN33_9GAMM</name>
<gene>
    <name evidence="11" type="ORF">SAMN02745664_10638</name>
</gene>
<keyword evidence="1" id="KW-0813">Transport</keyword>
<evidence type="ECO:0000259" key="10">
    <source>
        <dbReference type="Pfam" id="PF04324"/>
    </source>
</evidence>
<sequence>MYVCICHDVKDTQIKTALAAGVDGVQGLQETLLVGTCCGCCIPMVQDLVEEHKACAIGIDVMAS</sequence>
<evidence type="ECO:0000256" key="9">
    <source>
        <dbReference type="ARBA" id="ARBA00046332"/>
    </source>
</evidence>
<dbReference type="EMBL" id="FTNU01000006">
    <property type="protein sequence ID" value="SIR89493.1"/>
    <property type="molecule type" value="Genomic_DNA"/>
</dbReference>
<dbReference type="Pfam" id="PF04324">
    <property type="entry name" value="Fer2_BFD"/>
    <property type="match status" value="1"/>
</dbReference>
<dbReference type="PANTHER" id="PTHR37424">
    <property type="entry name" value="BACTERIOFERRITIN-ASSOCIATED FERREDOXIN"/>
    <property type="match status" value="1"/>
</dbReference>
<dbReference type="GO" id="GO:0051537">
    <property type="term" value="F:2 iron, 2 sulfur cluster binding"/>
    <property type="evidence" value="ECO:0007669"/>
    <property type="project" value="UniProtKB-KW"/>
</dbReference>
<evidence type="ECO:0000256" key="2">
    <source>
        <dbReference type="ARBA" id="ARBA00022714"/>
    </source>
</evidence>
<proteinExistence type="inferred from homology"/>
<keyword evidence="3" id="KW-0479">Metal-binding</keyword>
<evidence type="ECO:0000256" key="3">
    <source>
        <dbReference type="ARBA" id="ARBA00022723"/>
    </source>
</evidence>
<dbReference type="InterPro" id="IPR052371">
    <property type="entry name" value="BFD-associated_ferredoxin"/>
</dbReference>
<reference evidence="12" key="1">
    <citation type="submission" date="2017-01" db="EMBL/GenBank/DDBJ databases">
        <authorList>
            <person name="Varghese N."/>
            <person name="Submissions S."/>
        </authorList>
    </citation>
    <scope>NUCLEOTIDE SEQUENCE [LARGE SCALE GENOMIC DNA]</scope>
    <source>
        <strain evidence="12">DSM 21768</strain>
    </source>
</reference>
<protein>
    <recommendedName>
        <fullName evidence="8">Bacterioferritin-associated ferredoxin</fullName>
    </recommendedName>
</protein>
<evidence type="ECO:0000256" key="6">
    <source>
        <dbReference type="ARBA" id="ARBA00023014"/>
    </source>
</evidence>
<dbReference type="InterPro" id="IPR007419">
    <property type="entry name" value="BFD-like_2Fe2S-bd_dom"/>
</dbReference>
<feature type="domain" description="BFD-like [2Fe-2S]-binding" evidence="10">
    <location>
        <begin position="2"/>
        <end position="51"/>
    </location>
</feature>
<keyword evidence="12" id="KW-1185">Reference proteome</keyword>
<comment type="similarity">
    <text evidence="9">Belongs to the Bfd family.</text>
</comment>
<evidence type="ECO:0000256" key="8">
    <source>
        <dbReference type="ARBA" id="ARBA00039386"/>
    </source>
</evidence>
<evidence type="ECO:0000313" key="12">
    <source>
        <dbReference type="Proteomes" id="UP000187495"/>
    </source>
</evidence>
<dbReference type="InterPro" id="IPR041854">
    <property type="entry name" value="BFD-like_2Fe2S-bd_dom_sf"/>
</dbReference>
<accession>A0A1N7EN33</accession>
<dbReference type="PANTHER" id="PTHR37424:SF1">
    <property type="entry name" value="BACTERIOFERRITIN-ASSOCIATED FERREDOXIN"/>
    <property type="match status" value="1"/>
</dbReference>
<dbReference type="Gene3D" id="1.10.10.1100">
    <property type="entry name" value="BFD-like [2Fe-2S]-binding domain"/>
    <property type="match status" value="1"/>
</dbReference>
<dbReference type="STRING" id="34061.B0189_02415"/>
<comment type="cofactor">
    <cofactor evidence="7">
        <name>[2Fe-2S] cluster</name>
        <dbReference type="ChEBI" id="CHEBI:190135"/>
    </cofactor>
</comment>
<organism evidence="11 12">
    <name type="scientific">Moraxella cuniculi DSM 21768</name>
    <dbReference type="NCBI Taxonomy" id="1122245"/>
    <lineage>
        <taxon>Bacteria</taxon>
        <taxon>Pseudomonadati</taxon>
        <taxon>Pseudomonadota</taxon>
        <taxon>Gammaproteobacteria</taxon>
        <taxon>Moraxellales</taxon>
        <taxon>Moraxellaceae</taxon>
        <taxon>Moraxella</taxon>
    </lineage>
</organism>
<dbReference type="Proteomes" id="UP000187495">
    <property type="component" value="Unassembled WGS sequence"/>
</dbReference>
<keyword evidence="6" id="KW-0411">Iron-sulfur</keyword>
<dbReference type="RefSeq" id="WP_076555127.1">
    <property type="nucleotide sequence ID" value="NZ_FTNU01000006.1"/>
</dbReference>
<keyword evidence="4" id="KW-0249">Electron transport</keyword>
<dbReference type="GO" id="GO:0046872">
    <property type="term" value="F:metal ion binding"/>
    <property type="evidence" value="ECO:0007669"/>
    <property type="project" value="UniProtKB-KW"/>
</dbReference>
<keyword evidence="2" id="KW-0001">2Fe-2S</keyword>